<evidence type="ECO:0000313" key="2">
    <source>
        <dbReference type="Proteomes" id="UP000004793"/>
    </source>
</evidence>
<evidence type="ECO:0000313" key="1">
    <source>
        <dbReference type="EMBL" id="BAL80402.1"/>
    </source>
</evidence>
<dbReference type="AlphaFoldDB" id="A0A7U6GDG9"/>
<protein>
    <submittedName>
        <fullName evidence="1">Uncharacterized protein</fullName>
    </submittedName>
</protein>
<reference evidence="1 2" key="1">
    <citation type="submission" date="2011-01" db="EMBL/GenBank/DDBJ databases">
        <title>Whole genome sequence of Caldisericum exile AZM16c01.</title>
        <authorList>
            <person name="Narita-Yamada S."/>
            <person name="Kawakoshi A."/>
            <person name="Nakamura S."/>
            <person name="Sasagawa M."/>
            <person name="Fukada J."/>
            <person name="Sekine M."/>
            <person name="Kato Y."/>
            <person name="Fukai R."/>
            <person name="Sasaki K."/>
            <person name="Hanamaki A."/>
            <person name="Narita H."/>
            <person name="Konno Y."/>
            <person name="Mori K."/>
            <person name="Yamazaki S."/>
            <person name="Suzuki K."/>
            <person name="Fujita N."/>
        </authorList>
    </citation>
    <scope>NUCLEOTIDE SEQUENCE [LARGE SCALE GENOMIC DNA]</scope>
    <source>
        <strain evidence="2">DSM 21853 / NBRC 104410 / AZM16c01</strain>
    </source>
</reference>
<dbReference type="KEGG" id="cex:CSE_02760"/>
<dbReference type="Proteomes" id="UP000004793">
    <property type="component" value="Chromosome"/>
</dbReference>
<dbReference type="EMBL" id="AP012051">
    <property type="protein sequence ID" value="BAL80402.1"/>
    <property type="molecule type" value="Genomic_DNA"/>
</dbReference>
<accession>A0A7U6GDG9</accession>
<gene>
    <name evidence="1" type="ordered locus">CSE_02760</name>
</gene>
<proteinExistence type="predicted"/>
<sequence>MSKKNLTNELKDWLLSNYTYDSSFYDRLYKDEVKDEEMNYFVTIMLQTHLMQLYNLVAILKDYGVGNAELINEIKNRLDGK</sequence>
<name>A0A7U6GDG9_CALEA</name>
<keyword evidence="2" id="KW-1185">Reference proteome</keyword>
<organism evidence="1 2">
    <name type="scientific">Caldisericum exile (strain DSM 21853 / NBRC 104410 / AZM16c01)</name>
    <dbReference type="NCBI Taxonomy" id="511051"/>
    <lineage>
        <taxon>Bacteria</taxon>
        <taxon>Pseudomonadati</taxon>
        <taxon>Caldisericota/Cryosericota group</taxon>
        <taxon>Caldisericota</taxon>
        <taxon>Caldisericia</taxon>
        <taxon>Caldisericales</taxon>
        <taxon>Caldisericaceae</taxon>
        <taxon>Caldisericum</taxon>
    </lineage>
</organism>
<dbReference type="RefSeq" id="WP_014452809.1">
    <property type="nucleotide sequence ID" value="NC_017096.1"/>
</dbReference>